<reference evidence="3" key="1">
    <citation type="submission" date="2013-09" db="EMBL/GenBank/DDBJ databases">
        <title>Corchorus olitorius genome sequencing.</title>
        <authorList>
            <person name="Alam M."/>
            <person name="Haque M.S."/>
            <person name="Islam M.S."/>
            <person name="Emdad E.M."/>
            <person name="Islam M.M."/>
            <person name="Ahmed B."/>
            <person name="Halim A."/>
            <person name="Hossen Q.M.M."/>
            <person name="Hossain M.Z."/>
            <person name="Ahmed R."/>
            <person name="Khan M.M."/>
            <person name="Islam R."/>
            <person name="Rashid M.M."/>
            <person name="Khan S.A."/>
            <person name="Rahman M.S."/>
            <person name="Alam M."/>
            <person name="Yahiya A.S."/>
            <person name="Khan M.S."/>
            <person name="Azam M.S."/>
            <person name="Haque T."/>
            <person name="Lashkar M.Z.H."/>
            <person name="Akhand A.I."/>
            <person name="Morshed G."/>
            <person name="Roy S."/>
            <person name="Uddin K.S."/>
            <person name="Rabeya T."/>
            <person name="Hossain A.S."/>
            <person name="Chowdhury A."/>
            <person name="Snigdha A.R."/>
            <person name="Mortoza M.S."/>
            <person name="Matin S.A."/>
            <person name="Hoque S.M.E."/>
            <person name="Islam M.K."/>
            <person name="Roy D.K."/>
            <person name="Haider R."/>
            <person name="Moosa M.M."/>
            <person name="Elias S.M."/>
            <person name="Hasan A.M."/>
            <person name="Jahan S."/>
            <person name="Shafiuddin M."/>
            <person name="Mahmood N."/>
            <person name="Shommy N.S."/>
        </authorList>
    </citation>
    <scope>NUCLEOTIDE SEQUENCE [LARGE SCALE GENOMIC DNA]</scope>
    <source>
        <strain evidence="3">cv. O-4</strain>
    </source>
</reference>
<name>A0A1R3G3C8_9ROSI</name>
<feature type="region of interest" description="Disordered" evidence="1">
    <location>
        <begin position="1"/>
        <end position="28"/>
    </location>
</feature>
<gene>
    <name evidence="2" type="ORF">COLO4_37081</name>
</gene>
<accession>A0A1R3G3C8</accession>
<organism evidence="2 3">
    <name type="scientific">Corchorus olitorius</name>
    <dbReference type="NCBI Taxonomy" id="93759"/>
    <lineage>
        <taxon>Eukaryota</taxon>
        <taxon>Viridiplantae</taxon>
        <taxon>Streptophyta</taxon>
        <taxon>Embryophyta</taxon>
        <taxon>Tracheophyta</taxon>
        <taxon>Spermatophyta</taxon>
        <taxon>Magnoliopsida</taxon>
        <taxon>eudicotyledons</taxon>
        <taxon>Gunneridae</taxon>
        <taxon>Pentapetalae</taxon>
        <taxon>rosids</taxon>
        <taxon>malvids</taxon>
        <taxon>Malvales</taxon>
        <taxon>Malvaceae</taxon>
        <taxon>Grewioideae</taxon>
        <taxon>Apeibeae</taxon>
        <taxon>Corchorus</taxon>
    </lineage>
</organism>
<keyword evidence="3" id="KW-1185">Reference proteome</keyword>
<comment type="caution">
    <text evidence="2">The sequence shown here is derived from an EMBL/GenBank/DDBJ whole genome shotgun (WGS) entry which is preliminary data.</text>
</comment>
<dbReference type="Proteomes" id="UP000187203">
    <property type="component" value="Unassembled WGS sequence"/>
</dbReference>
<evidence type="ECO:0000313" key="2">
    <source>
        <dbReference type="EMBL" id="OMO52598.1"/>
    </source>
</evidence>
<dbReference type="EMBL" id="AWUE01023829">
    <property type="protein sequence ID" value="OMO52598.1"/>
    <property type="molecule type" value="Genomic_DNA"/>
</dbReference>
<evidence type="ECO:0000313" key="3">
    <source>
        <dbReference type="Proteomes" id="UP000187203"/>
    </source>
</evidence>
<evidence type="ECO:0000256" key="1">
    <source>
        <dbReference type="SAM" id="MobiDB-lite"/>
    </source>
</evidence>
<dbReference type="AlphaFoldDB" id="A0A1R3G3C8"/>
<sequence>MEREKTGRKQATGTKHGGENPGKFPCELPSKHKKDVDFIKLWVTCHASAPVMAKAEMDIHRIKSGLSHFLASSP</sequence>
<proteinExistence type="predicted"/>
<protein>
    <submittedName>
        <fullName evidence="2">Uncharacterized protein</fullName>
    </submittedName>
</protein>